<proteinExistence type="predicted"/>
<organism evidence="1 2">
    <name type="scientific">Winogradskyella poriferorum</name>
    <dbReference type="NCBI Taxonomy" id="307627"/>
    <lineage>
        <taxon>Bacteria</taxon>
        <taxon>Pseudomonadati</taxon>
        <taxon>Bacteroidota</taxon>
        <taxon>Flavobacteriia</taxon>
        <taxon>Flavobacteriales</taxon>
        <taxon>Flavobacteriaceae</taxon>
        <taxon>Winogradskyella</taxon>
    </lineage>
</organism>
<sequence>MKPTKALFITFDLSGYYNCIFEELKSHYDVVDYYNLADYKNQPYKNIGQRISSFYLKKTKNLKLKNYYKYNPVIEDIKDKSYDFTLIIRPDLFFDKQLKILRKNSKKLIAYYHDSINNIPRKKDVIHFFDEVYSYEKRDVKDFNLKFIPNFIYLNNYKVNDATKTQVFTVISKDYRFKSLIKLATFLKQNKFEYKFLVHSDKEQPKSDLIQFITERKTNSEVLKEINQASIIADIHKYGIQDGLTFRVFESIYFKRKLITSNTDIKNYEFYNPNNIHVIENFDNINIPRNFFLEPYQDIPEEIYKKHLYTTWVKTILGRA</sequence>
<evidence type="ECO:0008006" key="3">
    <source>
        <dbReference type="Google" id="ProtNLM"/>
    </source>
</evidence>
<accession>A0ABU7WAC5</accession>
<evidence type="ECO:0000313" key="2">
    <source>
        <dbReference type="Proteomes" id="UP001356704"/>
    </source>
</evidence>
<dbReference type="RefSeq" id="WP_331811137.1">
    <property type="nucleotide sequence ID" value="NZ_JAZHOU010000007.1"/>
</dbReference>
<dbReference type="Proteomes" id="UP001356704">
    <property type="component" value="Unassembled WGS sequence"/>
</dbReference>
<reference evidence="1 2" key="1">
    <citation type="submission" date="2024-02" db="EMBL/GenBank/DDBJ databases">
        <title>Winogradskyella poriferorum JCM 12885.</title>
        <authorList>
            <person name="Zhang D.-F."/>
            <person name="Fu Z.-Y."/>
        </authorList>
    </citation>
    <scope>NUCLEOTIDE SEQUENCE [LARGE SCALE GENOMIC DNA]</scope>
    <source>
        <strain evidence="1 2">JCM 12885</strain>
    </source>
</reference>
<gene>
    <name evidence="1" type="ORF">V1468_15590</name>
</gene>
<name>A0ABU7WAC5_9FLAO</name>
<evidence type="ECO:0000313" key="1">
    <source>
        <dbReference type="EMBL" id="MEF3080438.1"/>
    </source>
</evidence>
<dbReference type="EMBL" id="JAZHOU010000007">
    <property type="protein sequence ID" value="MEF3080438.1"/>
    <property type="molecule type" value="Genomic_DNA"/>
</dbReference>
<protein>
    <recommendedName>
        <fullName evidence="3">Lipopolysaccharide core biosynthesis protein rfaS</fullName>
    </recommendedName>
</protein>
<keyword evidence="2" id="KW-1185">Reference proteome</keyword>
<comment type="caution">
    <text evidence="1">The sequence shown here is derived from an EMBL/GenBank/DDBJ whole genome shotgun (WGS) entry which is preliminary data.</text>
</comment>